<protein>
    <submittedName>
        <fullName evidence="3">Uncharacterized protein YjeT (DUF2065 family)</fullName>
    </submittedName>
</protein>
<dbReference type="AlphaFoldDB" id="A0A852QT11"/>
<keyword evidence="1" id="KW-1133">Transmembrane helix</keyword>
<accession>A0A852QT11</accession>
<dbReference type="RefSeq" id="WP_185985852.1">
    <property type="nucleotide sequence ID" value="NZ_BAAALZ010000003.1"/>
</dbReference>
<evidence type="ECO:0000313" key="4">
    <source>
        <dbReference type="Proteomes" id="UP000586095"/>
    </source>
</evidence>
<feature type="transmembrane region" description="Helical" evidence="1">
    <location>
        <begin position="97"/>
        <end position="117"/>
    </location>
</feature>
<sequence length="421" mass="43121">MERTTRSLTRPIASAGRSTARYVGIDLARFLAVVGMMANHLVAVSALDPTASALNQRAGEIATTLTSGIAAALFAVLGGVSAVFASRRALQAGRPGAAIASIVLRGVILIVLGLALGALDVPIIVVLVYYGVSLILVAVFVVAPSWVVGIVAAVLWLGGGYVNALARQTLELVEEAGSPSFESLAGAPLETLRGTLLTGVYPAITWVAYLLVGILIARALLAANARGKLGRSALGLAALGALLATAATLVSNWTLANLERFGVFPPEGLDMATFVEYLGMQQFGAPNAPELWSQLVAAPHSGSPAEMLRTIGIALAVIGLLVTMCDSRGTGPGRLTDVFRAAGAAPLTIYTLHLLATALVYAPLYAGAELPGGMSWWVAGLGAFGIQLAGVLVIGAILSATGRRGPLEALTSGIVRTVTRT</sequence>
<feature type="transmembrane region" description="Helical" evidence="1">
    <location>
        <begin position="123"/>
        <end position="142"/>
    </location>
</feature>
<feature type="transmembrane region" description="Helical" evidence="1">
    <location>
        <begin position="233"/>
        <end position="255"/>
    </location>
</feature>
<dbReference type="EMBL" id="JACCBD010000001">
    <property type="protein sequence ID" value="NYD25343.1"/>
    <property type="molecule type" value="Genomic_DNA"/>
</dbReference>
<name>A0A852QT11_9MICO</name>
<feature type="transmembrane region" description="Helical" evidence="1">
    <location>
        <begin position="27"/>
        <end position="47"/>
    </location>
</feature>
<proteinExistence type="predicted"/>
<feature type="domain" description="Heparan-alpha-glucosaminide N-acetyltransferase catalytic" evidence="2">
    <location>
        <begin position="21"/>
        <end position="225"/>
    </location>
</feature>
<feature type="transmembrane region" description="Helical" evidence="1">
    <location>
        <begin position="67"/>
        <end position="85"/>
    </location>
</feature>
<dbReference type="Proteomes" id="UP000586095">
    <property type="component" value="Unassembled WGS sequence"/>
</dbReference>
<gene>
    <name evidence="3" type="ORF">BJ960_000146</name>
</gene>
<dbReference type="InterPro" id="IPR012429">
    <property type="entry name" value="HGSNAT_cat"/>
</dbReference>
<reference evidence="3 4" key="1">
    <citation type="submission" date="2020-07" db="EMBL/GenBank/DDBJ databases">
        <title>Sequencing the genomes of 1000 actinobacteria strains.</title>
        <authorList>
            <person name="Klenk H.-P."/>
        </authorList>
    </citation>
    <scope>NUCLEOTIDE SEQUENCE [LARGE SCALE GENOMIC DNA]</scope>
    <source>
        <strain evidence="3 4">DSM 17380</strain>
    </source>
</reference>
<comment type="caution">
    <text evidence="3">The sequence shown here is derived from an EMBL/GenBank/DDBJ whole genome shotgun (WGS) entry which is preliminary data.</text>
</comment>
<feature type="transmembrane region" description="Helical" evidence="1">
    <location>
        <begin position="307"/>
        <end position="326"/>
    </location>
</feature>
<feature type="transmembrane region" description="Helical" evidence="1">
    <location>
        <begin position="200"/>
        <end position="221"/>
    </location>
</feature>
<evidence type="ECO:0000259" key="2">
    <source>
        <dbReference type="Pfam" id="PF07786"/>
    </source>
</evidence>
<organism evidence="3 4">
    <name type="scientific">Leucobacter aridicollis</name>
    <dbReference type="NCBI Taxonomy" id="283878"/>
    <lineage>
        <taxon>Bacteria</taxon>
        <taxon>Bacillati</taxon>
        <taxon>Actinomycetota</taxon>
        <taxon>Actinomycetes</taxon>
        <taxon>Micrococcales</taxon>
        <taxon>Microbacteriaceae</taxon>
        <taxon>Leucobacter</taxon>
    </lineage>
</organism>
<keyword evidence="1" id="KW-0812">Transmembrane</keyword>
<evidence type="ECO:0000313" key="3">
    <source>
        <dbReference type="EMBL" id="NYD25343.1"/>
    </source>
</evidence>
<keyword evidence="4" id="KW-1185">Reference proteome</keyword>
<evidence type="ECO:0000256" key="1">
    <source>
        <dbReference type="SAM" id="Phobius"/>
    </source>
</evidence>
<feature type="transmembrane region" description="Helical" evidence="1">
    <location>
        <begin position="147"/>
        <end position="166"/>
    </location>
</feature>
<feature type="transmembrane region" description="Helical" evidence="1">
    <location>
        <begin position="374"/>
        <end position="398"/>
    </location>
</feature>
<feature type="transmembrane region" description="Helical" evidence="1">
    <location>
        <begin position="338"/>
        <end position="362"/>
    </location>
</feature>
<dbReference type="Pfam" id="PF07786">
    <property type="entry name" value="HGSNAT_cat"/>
    <property type="match status" value="1"/>
</dbReference>
<keyword evidence="1" id="KW-0472">Membrane</keyword>